<evidence type="ECO:0000256" key="2">
    <source>
        <dbReference type="ARBA" id="ARBA00009533"/>
    </source>
</evidence>
<comment type="similarity">
    <text evidence="2 8">Belongs to the group II decarboxylase family.</text>
</comment>
<accession>A0AAD7E5K7</accession>
<dbReference type="InterPro" id="IPR015421">
    <property type="entry name" value="PyrdxlP-dep_Trfase_major"/>
</dbReference>
<dbReference type="AlphaFoldDB" id="A0AAD7E5K7"/>
<dbReference type="GO" id="GO:0004351">
    <property type="term" value="F:glutamate decarboxylase activity"/>
    <property type="evidence" value="ECO:0007669"/>
    <property type="project" value="UniProtKB-EC"/>
</dbReference>
<dbReference type="EC" id="4.1.1.15" evidence="3"/>
<dbReference type="PANTHER" id="PTHR43321">
    <property type="entry name" value="GLUTAMATE DECARBOXYLASE"/>
    <property type="match status" value="1"/>
</dbReference>
<dbReference type="GO" id="GO:0016740">
    <property type="term" value="F:transferase activity"/>
    <property type="evidence" value="ECO:0007669"/>
    <property type="project" value="UniProtKB-KW"/>
</dbReference>
<proteinExistence type="inferred from homology"/>
<dbReference type="Gene3D" id="3.40.640.10">
    <property type="entry name" value="Type I PLP-dependent aspartate aminotransferase-like (Major domain)"/>
    <property type="match status" value="1"/>
</dbReference>
<comment type="cofactor">
    <cofactor evidence="1 7 8">
        <name>pyridoxal 5'-phosphate</name>
        <dbReference type="ChEBI" id="CHEBI:597326"/>
    </cofactor>
</comment>
<organism evidence="9 10">
    <name type="scientific">Mycena pura</name>
    <dbReference type="NCBI Taxonomy" id="153505"/>
    <lineage>
        <taxon>Eukaryota</taxon>
        <taxon>Fungi</taxon>
        <taxon>Dikarya</taxon>
        <taxon>Basidiomycota</taxon>
        <taxon>Agaricomycotina</taxon>
        <taxon>Agaricomycetes</taxon>
        <taxon>Agaricomycetidae</taxon>
        <taxon>Agaricales</taxon>
        <taxon>Marasmiineae</taxon>
        <taxon>Mycenaceae</taxon>
        <taxon>Mycena</taxon>
    </lineage>
</organism>
<evidence type="ECO:0000256" key="1">
    <source>
        <dbReference type="ARBA" id="ARBA00001933"/>
    </source>
</evidence>
<dbReference type="Pfam" id="PF00282">
    <property type="entry name" value="Pyridoxal_deC"/>
    <property type="match status" value="1"/>
</dbReference>
<evidence type="ECO:0000313" key="9">
    <source>
        <dbReference type="EMBL" id="KAJ7228842.1"/>
    </source>
</evidence>
<evidence type="ECO:0000256" key="3">
    <source>
        <dbReference type="ARBA" id="ARBA00012421"/>
    </source>
</evidence>
<reference evidence="9" key="1">
    <citation type="submission" date="2023-03" db="EMBL/GenBank/DDBJ databases">
        <title>Massive genome expansion in bonnet fungi (Mycena s.s.) driven by repeated elements and novel gene families across ecological guilds.</title>
        <authorList>
            <consortium name="Lawrence Berkeley National Laboratory"/>
            <person name="Harder C.B."/>
            <person name="Miyauchi S."/>
            <person name="Viragh M."/>
            <person name="Kuo A."/>
            <person name="Thoen E."/>
            <person name="Andreopoulos B."/>
            <person name="Lu D."/>
            <person name="Skrede I."/>
            <person name="Drula E."/>
            <person name="Henrissat B."/>
            <person name="Morin E."/>
            <person name="Kohler A."/>
            <person name="Barry K."/>
            <person name="LaButti K."/>
            <person name="Morin E."/>
            <person name="Salamov A."/>
            <person name="Lipzen A."/>
            <person name="Mereny Z."/>
            <person name="Hegedus B."/>
            <person name="Baldrian P."/>
            <person name="Stursova M."/>
            <person name="Weitz H."/>
            <person name="Taylor A."/>
            <person name="Grigoriev I.V."/>
            <person name="Nagy L.G."/>
            <person name="Martin F."/>
            <person name="Kauserud H."/>
        </authorList>
    </citation>
    <scope>NUCLEOTIDE SEQUENCE</scope>
    <source>
        <strain evidence="9">9144</strain>
    </source>
</reference>
<evidence type="ECO:0000256" key="4">
    <source>
        <dbReference type="ARBA" id="ARBA00022898"/>
    </source>
</evidence>
<dbReference type="Proteomes" id="UP001219525">
    <property type="component" value="Unassembled WGS sequence"/>
</dbReference>
<dbReference type="GO" id="GO:0005829">
    <property type="term" value="C:cytosol"/>
    <property type="evidence" value="ECO:0007669"/>
    <property type="project" value="TreeGrafter"/>
</dbReference>
<evidence type="ECO:0000256" key="5">
    <source>
        <dbReference type="ARBA" id="ARBA00023239"/>
    </source>
</evidence>
<sequence length="238" mass="25882">NTVADLWKAPKDCKAIGTSTAGSSEAIMLGGLAMKKRWQDARKAAGKDHYHLNIVFGSNAPVALEKFARYWDVEARLVPVNTSTNYVMNPHDAMQYIDEDTIGASGPVMVIMGSTYTGHFENVQLMSDLLDDLQNRIGLDVKIHVDGASGVFIAPFAYPNLKWAFDVSRVVSINTSGHKFGLVYAGVAQDVWGSRRTYRRCADDPNTYRLASDPLDSGPLTYAGPFATASRSCGGRLG</sequence>
<evidence type="ECO:0000256" key="8">
    <source>
        <dbReference type="RuleBase" id="RU000382"/>
    </source>
</evidence>
<dbReference type="SUPFAM" id="SSF53383">
    <property type="entry name" value="PLP-dependent transferases"/>
    <property type="match status" value="1"/>
</dbReference>
<dbReference type="EMBL" id="JARJCW010000002">
    <property type="protein sequence ID" value="KAJ7228842.1"/>
    <property type="molecule type" value="Genomic_DNA"/>
</dbReference>
<keyword evidence="4 7" id="KW-0663">Pyridoxal phosphate</keyword>
<comment type="catalytic activity">
    <reaction evidence="6">
        <text>L-glutamate + H(+) = 4-aminobutanoate + CO2</text>
        <dbReference type="Rhea" id="RHEA:17785"/>
        <dbReference type="ChEBI" id="CHEBI:15378"/>
        <dbReference type="ChEBI" id="CHEBI:16526"/>
        <dbReference type="ChEBI" id="CHEBI:29985"/>
        <dbReference type="ChEBI" id="CHEBI:59888"/>
        <dbReference type="EC" id="4.1.1.15"/>
    </reaction>
</comment>
<dbReference type="InterPro" id="IPR010107">
    <property type="entry name" value="Glutamate_decarboxylase"/>
</dbReference>
<dbReference type="GO" id="GO:0006538">
    <property type="term" value="P:L-glutamate catabolic process"/>
    <property type="evidence" value="ECO:0007669"/>
    <property type="project" value="TreeGrafter"/>
</dbReference>
<dbReference type="PANTHER" id="PTHR43321:SF3">
    <property type="entry name" value="GLUTAMATE DECARBOXYLASE"/>
    <property type="match status" value="1"/>
</dbReference>
<evidence type="ECO:0000256" key="7">
    <source>
        <dbReference type="PIRSR" id="PIRSR602129-50"/>
    </source>
</evidence>
<feature type="modified residue" description="N6-(pyridoxal phosphate)lysine" evidence="7">
    <location>
        <position position="179"/>
    </location>
</feature>
<protein>
    <recommendedName>
        <fullName evidence="3">glutamate decarboxylase</fullName>
        <ecNumber evidence="3">4.1.1.15</ecNumber>
    </recommendedName>
</protein>
<feature type="non-terminal residue" evidence="9">
    <location>
        <position position="238"/>
    </location>
</feature>
<keyword evidence="9" id="KW-0808">Transferase</keyword>
<name>A0AAD7E5K7_9AGAR</name>
<comment type="caution">
    <text evidence="9">The sequence shown here is derived from an EMBL/GenBank/DDBJ whole genome shotgun (WGS) entry which is preliminary data.</text>
</comment>
<evidence type="ECO:0000256" key="6">
    <source>
        <dbReference type="ARBA" id="ARBA00048868"/>
    </source>
</evidence>
<dbReference type="InterPro" id="IPR002129">
    <property type="entry name" value="PyrdxlP-dep_de-COase"/>
</dbReference>
<evidence type="ECO:0000313" key="10">
    <source>
        <dbReference type="Proteomes" id="UP001219525"/>
    </source>
</evidence>
<gene>
    <name evidence="9" type="ORF">GGX14DRAFT_345962</name>
</gene>
<keyword evidence="10" id="KW-1185">Reference proteome</keyword>
<dbReference type="InterPro" id="IPR015424">
    <property type="entry name" value="PyrdxlP-dep_Trfase"/>
</dbReference>
<keyword evidence="5 8" id="KW-0456">Lyase</keyword>
<dbReference type="GO" id="GO:0030170">
    <property type="term" value="F:pyridoxal phosphate binding"/>
    <property type="evidence" value="ECO:0007669"/>
    <property type="project" value="InterPro"/>
</dbReference>